<dbReference type="InterPro" id="IPR027854">
    <property type="entry name" value="STMP1"/>
</dbReference>
<sequence>MLQFVVGFAFGNLVGMYLAQNYEVPDVAKKVDEWRKSYEPKKKNGGDGKQ</sequence>
<keyword evidence="1" id="KW-0732">Signal</keyword>
<evidence type="ECO:0000313" key="3">
    <source>
        <dbReference type="RefSeq" id="XP_032805161.1"/>
    </source>
</evidence>
<dbReference type="PANTHER" id="PTHR47709:SF2">
    <property type="entry name" value="SHORT TRANSMEMBRANE MITOCHONDRIAL PROTEIN 1"/>
    <property type="match status" value="1"/>
</dbReference>
<dbReference type="Pfam" id="PF15054">
    <property type="entry name" value="DUF4535"/>
    <property type="match status" value="1"/>
</dbReference>
<reference evidence="3" key="1">
    <citation type="submission" date="2025-08" db="UniProtKB">
        <authorList>
            <consortium name="RefSeq"/>
        </authorList>
    </citation>
    <scope>IDENTIFICATION</scope>
    <source>
        <tissue evidence="3">Sperm</tissue>
    </source>
</reference>
<organism evidence="2 3">
    <name type="scientific">Petromyzon marinus</name>
    <name type="common">Sea lamprey</name>
    <dbReference type="NCBI Taxonomy" id="7757"/>
    <lineage>
        <taxon>Eukaryota</taxon>
        <taxon>Metazoa</taxon>
        <taxon>Chordata</taxon>
        <taxon>Craniata</taxon>
        <taxon>Vertebrata</taxon>
        <taxon>Cyclostomata</taxon>
        <taxon>Hyperoartia</taxon>
        <taxon>Petromyzontiformes</taxon>
        <taxon>Petromyzontidae</taxon>
        <taxon>Petromyzon</taxon>
    </lineage>
</organism>
<dbReference type="PANTHER" id="PTHR47709">
    <property type="entry name" value="SHORT TRANSMEMBRANE MITOCHONDRIAL PROTEIN 1"/>
    <property type="match status" value="1"/>
</dbReference>
<dbReference type="KEGG" id="pmrn:116940033"/>
<dbReference type="GeneID" id="116940033"/>
<evidence type="ECO:0000313" key="2">
    <source>
        <dbReference type="Proteomes" id="UP001318040"/>
    </source>
</evidence>
<evidence type="ECO:0000256" key="1">
    <source>
        <dbReference type="SAM" id="SignalP"/>
    </source>
</evidence>
<protein>
    <submittedName>
        <fullName evidence="3">Short transmembrane mitochondrial protein 1</fullName>
    </submittedName>
</protein>
<dbReference type="RefSeq" id="XP_032805161.1">
    <property type="nucleotide sequence ID" value="XM_032949270.1"/>
</dbReference>
<keyword evidence="3" id="KW-0812">Transmembrane</keyword>
<dbReference type="CTD" id="647087"/>
<proteinExistence type="predicted"/>
<keyword evidence="3" id="KW-0472">Membrane</keyword>
<feature type="signal peptide" evidence="1">
    <location>
        <begin position="1"/>
        <end position="19"/>
    </location>
</feature>
<dbReference type="Proteomes" id="UP001318040">
    <property type="component" value="Chromosome 7"/>
</dbReference>
<feature type="chain" id="PRO_5042572162" evidence="1">
    <location>
        <begin position="20"/>
        <end position="50"/>
    </location>
</feature>
<keyword evidence="2" id="KW-1185">Reference proteome</keyword>
<name>A0AAJ7WPC2_PETMA</name>
<dbReference type="AlphaFoldDB" id="A0AAJ7WPC2"/>
<gene>
    <name evidence="3" type="primary">STMP1</name>
</gene>
<accession>A0AAJ7WPC2</accession>